<dbReference type="GO" id="GO:0043176">
    <property type="term" value="F:amine binding"/>
    <property type="evidence" value="ECO:0007669"/>
    <property type="project" value="InterPro"/>
</dbReference>
<proteinExistence type="evidence at transcript level"/>
<evidence type="ECO:0000313" key="1">
    <source>
        <dbReference type="EMBL" id="AEO32629.1"/>
    </source>
</evidence>
<dbReference type="AlphaFoldDB" id="G3MGL1"/>
<dbReference type="InterPro" id="IPR002970">
    <property type="entry name" value="Tick_his-bd"/>
</dbReference>
<protein>
    <recommendedName>
        <fullName evidence="2">Lipocalin/cytosolic fatty-acid binding domain-containing protein</fullName>
    </recommendedName>
</protein>
<feature type="non-terminal residue" evidence="1">
    <location>
        <position position="1"/>
    </location>
</feature>
<dbReference type="InterPro" id="IPR012674">
    <property type="entry name" value="Calycin"/>
</dbReference>
<dbReference type="GO" id="GO:0030682">
    <property type="term" value="P:symbiont-mediated perturbation of host defenses"/>
    <property type="evidence" value="ECO:0007669"/>
    <property type="project" value="InterPro"/>
</dbReference>
<dbReference type="EMBL" id="JO841012">
    <property type="protein sequence ID" value="AEO32629.1"/>
    <property type="molecule type" value="mRNA"/>
</dbReference>
<dbReference type="Pfam" id="PF02098">
    <property type="entry name" value="His_binding"/>
    <property type="match status" value="1"/>
</dbReference>
<organism evidence="1">
    <name type="scientific">Amblyomma maculatum</name>
    <name type="common">Gulf Coast tick</name>
    <dbReference type="NCBI Taxonomy" id="34609"/>
    <lineage>
        <taxon>Eukaryota</taxon>
        <taxon>Metazoa</taxon>
        <taxon>Ecdysozoa</taxon>
        <taxon>Arthropoda</taxon>
        <taxon>Chelicerata</taxon>
        <taxon>Arachnida</taxon>
        <taxon>Acari</taxon>
        <taxon>Parasitiformes</taxon>
        <taxon>Ixodida</taxon>
        <taxon>Ixodoidea</taxon>
        <taxon>Ixodidae</taxon>
        <taxon>Amblyomminae</taxon>
        <taxon>Amblyomma</taxon>
    </lineage>
</organism>
<reference evidence="1" key="1">
    <citation type="journal article" date="2011" name="PLoS ONE">
        <title>A deep insight into the sialotranscriptome of the gulf coast tick, Amblyomma maculatum.</title>
        <authorList>
            <person name="Karim S."/>
            <person name="Singh P."/>
            <person name="Ribeiro J.M."/>
        </authorList>
    </citation>
    <scope>NUCLEOTIDE SEQUENCE</scope>
    <source>
        <tissue evidence="1">Salivary gland</tissue>
    </source>
</reference>
<evidence type="ECO:0008006" key="2">
    <source>
        <dbReference type="Google" id="ProtNLM"/>
    </source>
</evidence>
<name>G3MGL1_AMBMU</name>
<dbReference type="Gene3D" id="2.40.128.20">
    <property type="match status" value="1"/>
</dbReference>
<sequence>LFPKHFRRNTSVITHDYVSSGTYCNLLTLYSILHSVYCYLFVYTNVRAQTCALLNILFQAFDTNGKIYLYWRSEARMYNSDWKCLSMTPKNVEADEYSFTQRYKVGDQWASNTFTGILASGHGGDENATMTVNRIYGREKNVTYTLRYLDYKHKCFIVSVTNVNGRTKCEVYQWDRVIDQRCAPAFTRNLEDRRCIYRPCEEEYYTICSDVKPVIVYDVVDCKGRNPPIAP</sequence>
<accession>G3MGL1</accession>
<dbReference type="SUPFAM" id="SSF50814">
    <property type="entry name" value="Lipocalins"/>
    <property type="match status" value="1"/>
</dbReference>